<dbReference type="Gene3D" id="4.10.75.10">
    <property type="entry name" value="Elafin-like"/>
    <property type="match status" value="1"/>
</dbReference>
<feature type="chain" id="PRO_5043618580" evidence="1">
    <location>
        <begin position="21"/>
        <end position="714"/>
    </location>
</feature>
<dbReference type="Pfam" id="PF00041">
    <property type="entry name" value="fn3"/>
    <property type="match status" value="1"/>
</dbReference>
<evidence type="ECO:0000259" key="3">
    <source>
        <dbReference type="PROSITE" id="PS51390"/>
    </source>
</evidence>
<evidence type="ECO:0000259" key="2">
    <source>
        <dbReference type="PROSITE" id="PS50853"/>
    </source>
</evidence>
<dbReference type="CDD" id="cd00199">
    <property type="entry name" value="WAP"/>
    <property type="match status" value="1"/>
</dbReference>
<dbReference type="Gene3D" id="2.60.40.10">
    <property type="entry name" value="Immunoglobulins"/>
    <property type="match status" value="2"/>
</dbReference>
<dbReference type="GO" id="GO:0005576">
    <property type="term" value="C:extracellular region"/>
    <property type="evidence" value="ECO:0007669"/>
    <property type="project" value="InterPro"/>
</dbReference>
<feature type="domain" description="WAP" evidence="3">
    <location>
        <begin position="118"/>
        <end position="166"/>
    </location>
</feature>
<dbReference type="InterPro" id="IPR036645">
    <property type="entry name" value="Elafin-like_sf"/>
</dbReference>
<evidence type="ECO:0000313" key="4">
    <source>
        <dbReference type="EMBL" id="GFS20316.1"/>
    </source>
</evidence>
<dbReference type="InterPro" id="IPR003961">
    <property type="entry name" value="FN3_dom"/>
</dbReference>
<dbReference type="SMART" id="SM00060">
    <property type="entry name" value="FN3"/>
    <property type="match status" value="4"/>
</dbReference>
<dbReference type="SUPFAM" id="SSF49265">
    <property type="entry name" value="Fibronectin type III"/>
    <property type="match status" value="2"/>
</dbReference>
<dbReference type="PANTHER" id="PTHR14131:SF5">
    <property type="entry name" value="ANOSMIN-1"/>
    <property type="match status" value="1"/>
</dbReference>
<accession>A0AAV4JIA1</accession>
<dbReference type="InterPro" id="IPR013783">
    <property type="entry name" value="Ig-like_fold"/>
</dbReference>
<dbReference type="GO" id="GO:0030182">
    <property type="term" value="P:neuron differentiation"/>
    <property type="evidence" value="ECO:0007669"/>
    <property type="project" value="TreeGrafter"/>
</dbReference>
<dbReference type="SMART" id="SM00217">
    <property type="entry name" value="WAP"/>
    <property type="match status" value="1"/>
</dbReference>
<dbReference type="AlphaFoldDB" id="A0AAV4JIA1"/>
<protein>
    <submittedName>
        <fullName evidence="4">Anosmin-1-like</fullName>
    </submittedName>
</protein>
<comment type="caution">
    <text evidence="4">The sequence shown here is derived from an EMBL/GenBank/DDBJ whole genome shotgun (WGS) entry which is preliminary data.</text>
</comment>
<reference evidence="4 5" key="1">
    <citation type="journal article" date="2021" name="Elife">
        <title>Chloroplast acquisition without the gene transfer in kleptoplastic sea slugs, Plakobranchus ocellatus.</title>
        <authorList>
            <person name="Maeda T."/>
            <person name="Takahashi S."/>
            <person name="Yoshida T."/>
            <person name="Shimamura S."/>
            <person name="Takaki Y."/>
            <person name="Nagai Y."/>
            <person name="Toyoda A."/>
            <person name="Suzuki Y."/>
            <person name="Arimoto A."/>
            <person name="Ishii H."/>
            <person name="Satoh N."/>
            <person name="Nishiyama T."/>
            <person name="Hasebe M."/>
            <person name="Maruyama T."/>
            <person name="Minagawa J."/>
            <person name="Obokata J."/>
            <person name="Shigenobu S."/>
        </authorList>
    </citation>
    <scope>NUCLEOTIDE SEQUENCE [LARGE SCALE GENOMIC DNA]</scope>
</reference>
<sequence length="714" mass="79912">MRGLGIGLFLLWIIVHEGYCNYAEILWGQCHVFCLTGYQSKKLKEADLTNVPLNRDSAINGCRKDRECKWCLSACQRPKKDYGDHEGCMKSCRNPKTKRNRVGRNACFGGCRFISKALESKHGICPPPAELPKLQGSCDNKCEKDVTCSGMSKCCNSTCGRICHSLNNQDEFPEKPEKIRFKERNDGNLLVQWNKSRSPDFSAPVVYILRWWCPYTSGVRYSVTTKLRSRLKGYPDGVHPAIRCNYMLASINIHGSQGFTSPIGHLKKFLHPSPPQNLERTTIKLHDGKVDMTIQWQPPEFTDGVDVDRYVVFWSDGLPRLGKSYMRLPINRKIVRSGKTTYTIPSLEPGIMYFVQVRAIVDWRGKSIRGKPASTYMESFSTPLPPEDDVEQLREEFLSESRVYDIMVDEPMFVDSKLKARASWSLSSKSAVEKYILYWTLDVCEGEAKHRKTPSRLKQEATTYKQEYHLFGLESGCVYELKIHTVNFFGDQGKGQKQFFRTPPCHKTKGRSPDILCKSEVSTPLPPQSVEVSFLPTCSCQAVVSWLRPDMASNQVSSNSAKAFLVKWGQSRPLPAATRDVKSLAVVYNAEPYSVSVSGNLSKACMNYLKPGAHYTVQVATLSDGGKSPPVIKHFTTPVGTMPCFSFDDGNMQSDQSSPAGAKTAVAEKSDIKSVKQEVTQSSTYGRSSAVSSLHKAGSVILCSLIFILRCAVN</sequence>
<dbReference type="GO" id="GO:0009986">
    <property type="term" value="C:cell surface"/>
    <property type="evidence" value="ECO:0007669"/>
    <property type="project" value="TreeGrafter"/>
</dbReference>
<keyword evidence="5" id="KW-1185">Reference proteome</keyword>
<proteinExistence type="predicted"/>
<dbReference type="GO" id="GO:0030414">
    <property type="term" value="F:peptidase inhibitor activity"/>
    <property type="evidence" value="ECO:0007669"/>
    <property type="project" value="InterPro"/>
</dbReference>
<dbReference type="InterPro" id="IPR042447">
    <property type="entry name" value="Anosmin-1"/>
</dbReference>
<keyword evidence="1" id="KW-0732">Signal</keyword>
<dbReference type="Pfam" id="PF00095">
    <property type="entry name" value="WAP"/>
    <property type="match status" value="1"/>
</dbReference>
<dbReference type="InterPro" id="IPR036116">
    <property type="entry name" value="FN3_sf"/>
</dbReference>
<dbReference type="InterPro" id="IPR008197">
    <property type="entry name" value="WAP_dom"/>
</dbReference>
<organism evidence="4 5">
    <name type="scientific">Elysia marginata</name>
    <dbReference type="NCBI Taxonomy" id="1093978"/>
    <lineage>
        <taxon>Eukaryota</taxon>
        <taxon>Metazoa</taxon>
        <taxon>Spiralia</taxon>
        <taxon>Lophotrochozoa</taxon>
        <taxon>Mollusca</taxon>
        <taxon>Gastropoda</taxon>
        <taxon>Heterobranchia</taxon>
        <taxon>Euthyneura</taxon>
        <taxon>Panpulmonata</taxon>
        <taxon>Sacoglossa</taxon>
        <taxon>Placobranchoidea</taxon>
        <taxon>Plakobranchidae</taxon>
        <taxon>Elysia</taxon>
    </lineage>
</organism>
<dbReference type="PROSITE" id="PS50853">
    <property type="entry name" value="FN3"/>
    <property type="match status" value="2"/>
</dbReference>
<name>A0AAV4JIA1_9GAST</name>
<dbReference type="CDD" id="cd00063">
    <property type="entry name" value="FN3"/>
    <property type="match status" value="2"/>
</dbReference>
<gene>
    <name evidence="4" type="ORF">ElyMa_003310400</name>
</gene>
<dbReference type="Proteomes" id="UP000762676">
    <property type="component" value="Unassembled WGS sequence"/>
</dbReference>
<feature type="signal peptide" evidence="1">
    <location>
        <begin position="1"/>
        <end position="20"/>
    </location>
</feature>
<feature type="domain" description="Fibronectin type-III" evidence="2">
    <location>
        <begin position="526"/>
        <end position="644"/>
    </location>
</feature>
<dbReference type="SUPFAM" id="SSF57256">
    <property type="entry name" value="Elafin-like"/>
    <property type="match status" value="1"/>
</dbReference>
<evidence type="ECO:0000256" key="1">
    <source>
        <dbReference type="SAM" id="SignalP"/>
    </source>
</evidence>
<dbReference type="EMBL" id="BMAT01006804">
    <property type="protein sequence ID" value="GFS20316.1"/>
    <property type="molecule type" value="Genomic_DNA"/>
</dbReference>
<dbReference type="PANTHER" id="PTHR14131">
    <property type="entry name" value="ANOSMIN"/>
    <property type="match status" value="1"/>
</dbReference>
<dbReference type="PROSITE" id="PS51390">
    <property type="entry name" value="WAP"/>
    <property type="match status" value="1"/>
</dbReference>
<evidence type="ECO:0000313" key="5">
    <source>
        <dbReference type="Proteomes" id="UP000762676"/>
    </source>
</evidence>
<feature type="domain" description="Fibronectin type-III" evidence="2">
    <location>
        <begin position="274"/>
        <end position="385"/>
    </location>
</feature>